<evidence type="ECO:0000313" key="2">
    <source>
        <dbReference type="Proteomes" id="UP001054902"/>
    </source>
</evidence>
<reference evidence="1 2" key="1">
    <citation type="journal article" date="2021" name="Sci. Rep.">
        <title>The genome of the diatom Chaetoceros tenuissimus carries an ancient integrated fragment of an extant virus.</title>
        <authorList>
            <person name="Hongo Y."/>
            <person name="Kimura K."/>
            <person name="Takaki Y."/>
            <person name="Yoshida Y."/>
            <person name="Baba S."/>
            <person name="Kobayashi G."/>
            <person name="Nagasaki K."/>
            <person name="Hano T."/>
            <person name="Tomaru Y."/>
        </authorList>
    </citation>
    <scope>NUCLEOTIDE SEQUENCE [LARGE SCALE GENOMIC DNA]</scope>
    <source>
        <strain evidence="1 2">NIES-3715</strain>
    </source>
</reference>
<evidence type="ECO:0000313" key="1">
    <source>
        <dbReference type="EMBL" id="GFH62181.1"/>
    </source>
</evidence>
<organism evidence="1 2">
    <name type="scientific">Chaetoceros tenuissimus</name>
    <dbReference type="NCBI Taxonomy" id="426638"/>
    <lineage>
        <taxon>Eukaryota</taxon>
        <taxon>Sar</taxon>
        <taxon>Stramenopiles</taxon>
        <taxon>Ochrophyta</taxon>
        <taxon>Bacillariophyta</taxon>
        <taxon>Coscinodiscophyceae</taxon>
        <taxon>Chaetocerotophycidae</taxon>
        <taxon>Chaetocerotales</taxon>
        <taxon>Chaetocerotaceae</taxon>
        <taxon>Chaetoceros</taxon>
    </lineage>
</organism>
<dbReference type="AlphaFoldDB" id="A0AAD3DF62"/>
<dbReference type="Pfam" id="PF03269">
    <property type="entry name" value="DUF268"/>
    <property type="match status" value="1"/>
</dbReference>
<comment type="caution">
    <text evidence="1">The sequence shown here is derived from an EMBL/GenBank/DDBJ whole genome shotgun (WGS) entry which is preliminary data.</text>
</comment>
<proteinExistence type="predicted"/>
<dbReference type="InterPro" id="IPR004951">
    <property type="entry name" value="DUF268_CAE_spp"/>
</dbReference>
<sequence length="301" mass="33867">MSEDHLTFHFQYEKNKNVAYFFSPIKFNNSKISQSDAITENLTLLSPGAERRKNILEVCGELCDLNRPIMTPEPNYGYFGETTANIDCKALFESTLLDEPSNLRHPPKLQDIPREFLNDYSMNGKVDIQDWWIEDMFLGKKAKISVWSKELIDVYASKALNGDFEGWGNYMPLDRITLFHVLQNVTQVRNQSVLVIGSESPWIEAMLVACGAKKVTTLEYGHIESHHPKVKTFTPNTFRSAYLNGTLEKFDAVVSYSSIEHSGLGRYGDSLNPFGDIMTVARAWCVTKKGGSLTLGVSSSG</sequence>
<protein>
    <submittedName>
        <fullName evidence="1">Uncharacterized protein</fullName>
    </submittedName>
</protein>
<accession>A0AAD3DF62</accession>
<keyword evidence="2" id="KW-1185">Reference proteome</keyword>
<dbReference type="EMBL" id="BLLK01000082">
    <property type="protein sequence ID" value="GFH62181.1"/>
    <property type="molecule type" value="Genomic_DNA"/>
</dbReference>
<dbReference type="Proteomes" id="UP001054902">
    <property type="component" value="Unassembled WGS sequence"/>
</dbReference>
<name>A0AAD3DF62_9STRA</name>
<gene>
    <name evidence="1" type="ORF">CTEN210_18657</name>
</gene>